<organism evidence="2 3">
    <name type="scientific">Punica granatum</name>
    <name type="common">Pomegranate</name>
    <dbReference type="NCBI Taxonomy" id="22663"/>
    <lineage>
        <taxon>Eukaryota</taxon>
        <taxon>Viridiplantae</taxon>
        <taxon>Streptophyta</taxon>
        <taxon>Embryophyta</taxon>
        <taxon>Tracheophyta</taxon>
        <taxon>Spermatophyta</taxon>
        <taxon>Magnoliopsida</taxon>
        <taxon>eudicotyledons</taxon>
        <taxon>Gunneridae</taxon>
        <taxon>Pentapetalae</taxon>
        <taxon>rosids</taxon>
        <taxon>malvids</taxon>
        <taxon>Myrtales</taxon>
        <taxon>Lythraceae</taxon>
        <taxon>Punica</taxon>
    </lineage>
</organism>
<evidence type="ECO:0000313" key="3">
    <source>
        <dbReference type="Proteomes" id="UP000233551"/>
    </source>
</evidence>
<evidence type="ECO:0000256" key="1">
    <source>
        <dbReference type="SAM" id="MobiDB-lite"/>
    </source>
</evidence>
<protein>
    <recommendedName>
        <fullName evidence="4">Retrotransposon gag domain-containing protein</fullName>
    </recommendedName>
</protein>
<feature type="compositionally biased region" description="Polar residues" evidence="1">
    <location>
        <begin position="1"/>
        <end position="13"/>
    </location>
</feature>
<evidence type="ECO:0008006" key="4">
    <source>
        <dbReference type="Google" id="ProtNLM"/>
    </source>
</evidence>
<comment type="caution">
    <text evidence="2">The sequence shown here is derived from an EMBL/GenBank/DDBJ whole genome shotgun (WGS) entry which is preliminary data.</text>
</comment>
<dbReference type="EMBL" id="PGOL01002924">
    <property type="protein sequence ID" value="PKI44259.1"/>
    <property type="molecule type" value="Genomic_DNA"/>
</dbReference>
<dbReference type="PANTHER" id="PTHR33223:SF8">
    <property type="entry name" value="OS04G0172440 PROTEIN"/>
    <property type="match status" value="1"/>
</dbReference>
<dbReference type="PANTHER" id="PTHR33223">
    <property type="entry name" value="CCHC-TYPE DOMAIN-CONTAINING PROTEIN"/>
    <property type="match status" value="1"/>
</dbReference>
<feature type="region of interest" description="Disordered" evidence="1">
    <location>
        <begin position="369"/>
        <end position="396"/>
    </location>
</feature>
<keyword evidence="3" id="KW-1185">Reference proteome</keyword>
<dbReference type="AlphaFoldDB" id="A0A2I0IJS7"/>
<dbReference type="Proteomes" id="UP000233551">
    <property type="component" value="Unassembled WGS sequence"/>
</dbReference>
<feature type="compositionally biased region" description="Polar residues" evidence="1">
    <location>
        <begin position="465"/>
        <end position="485"/>
    </location>
</feature>
<gene>
    <name evidence="2" type="ORF">CRG98_035333</name>
</gene>
<proteinExistence type="predicted"/>
<feature type="region of interest" description="Disordered" evidence="1">
    <location>
        <begin position="414"/>
        <end position="485"/>
    </location>
</feature>
<reference evidence="2 3" key="1">
    <citation type="submission" date="2017-11" db="EMBL/GenBank/DDBJ databases">
        <title>De-novo sequencing of pomegranate (Punica granatum L.) genome.</title>
        <authorList>
            <person name="Akparov Z."/>
            <person name="Amiraslanov A."/>
            <person name="Hajiyeva S."/>
            <person name="Abbasov M."/>
            <person name="Kaur K."/>
            <person name="Hamwieh A."/>
            <person name="Solovyev V."/>
            <person name="Salamov A."/>
            <person name="Braich B."/>
            <person name="Kosarev P."/>
            <person name="Mahmoud A."/>
            <person name="Hajiyev E."/>
            <person name="Babayeva S."/>
            <person name="Izzatullayeva V."/>
            <person name="Mammadov A."/>
            <person name="Mammadov A."/>
            <person name="Sharifova S."/>
            <person name="Ojaghi J."/>
            <person name="Eynullazada K."/>
            <person name="Bayramov B."/>
            <person name="Abdulazimova A."/>
            <person name="Shahmuradov I."/>
        </authorList>
    </citation>
    <scope>NUCLEOTIDE SEQUENCE [LARGE SCALE GENOMIC DNA]</scope>
    <source>
        <strain evidence="3">cv. AG2017</strain>
        <tissue evidence="2">Leaf</tissue>
    </source>
</reference>
<accession>A0A2I0IJS7</accession>
<feature type="compositionally biased region" description="Basic and acidic residues" evidence="1">
    <location>
        <begin position="374"/>
        <end position="383"/>
    </location>
</feature>
<evidence type="ECO:0000313" key="2">
    <source>
        <dbReference type="EMBL" id="PKI44259.1"/>
    </source>
</evidence>
<sequence>MAQNNQPTSSEENTPPMPVYYQPPMTHALPPPTPAGIPPAHSGEIPPPIPTSEAQAQSTSTDGPARIIALEGIEAPAMHEPAGHPANVPPPSVTLSAAIPPPPSDPTTFALPPMSIPVPAPIYAAPPPMVFPAPNPHAPAHTSEPFSFQAPPPHVSFSYLAPPPINIHTSEPGTPTQTALAAPLTNLLPETETEQEQRLKRLEENIRALQADNSHPDAGDGDWSLFPGMRLPPKIKVPEFERYDGTTDPRHYLRCYRGKMLPYWDYEEFVIHTFQDSLTGAALDWYMSLKAADILTWADLSSKFIDQYRYCAETLPTLLELSTTEMTEGQSFEAYTAKWRAAVANMSPPISEALIDAEKKLDMGIRLGRIEGPTGKKEGESSKKATVGTSFTGNKKGKDAFVNAVNPGYQAPQQFSISYTPAPSSAQPYAPPPAHHQQQHPAQQVYYSTPPPQNVHNYAPGPPLAQQNKPPASRTPQPTQRAPVP</sequence>
<feature type="compositionally biased region" description="Low complexity" evidence="1">
    <location>
        <begin position="435"/>
        <end position="448"/>
    </location>
</feature>
<feature type="region of interest" description="Disordered" evidence="1">
    <location>
        <begin position="1"/>
        <end position="63"/>
    </location>
</feature>
<feature type="compositionally biased region" description="Polar residues" evidence="1">
    <location>
        <begin position="52"/>
        <end position="62"/>
    </location>
</feature>
<name>A0A2I0IJS7_PUNGR</name>